<keyword evidence="2" id="KW-0812">Transmembrane</keyword>
<evidence type="ECO:0000256" key="1">
    <source>
        <dbReference type="ARBA" id="ARBA00005801"/>
    </source>
</evidence>
<evidence type="ECO:0000256" key="2">
    <source>
        <dbReference type="SAM" id="Phobius"/>
    </source>
</evidence>
<feature type="transmembrane region" description="Helical" evidence="2">
    <location>
        <begin position="180"/>
        <end position="208"/>
    </location>
</feature>
<accession>A0A2T8FB05</accession>
<feature type="transmembrane region" description="Helical" evidence="2">
    <location>
        <begin position="123"/>
        <end position="141"/>
    </location>
</feature>
<feature type="transmembrane region" description="Helical" evidence="2">
    <location>
        <begin position="94"/>
        <end position="111"/>
    </location>
</feature>
<dbReference type="EMBL" id="QDGZ01000004">
    <property type="protein sequence ID" value="PVG82883.1"/>
    <property type="molecule type" value="Genomic_DNA"/>
</dbReference>
<dbReference type="AlphaFoldDB" id="A0A2T8FB05"/>
<dbReference type="Gene3D" id="1.20.120.1220">
    <property type="match status" value="1"/>
</dbReference>
<dbReference type="GO" id="GO:0006465">
    <property type="term" value="P:signal peptide processing"/>
    <property type="evidence" value="ECO:0007669"/>
    <property type="project" value="TreeGrafter"/>
</dbReference>
<dbReference type="PANTHER" id="PTHR30487:SF0">
    <property type="entry name" value="PREPILIN LEADER PEPTIDASE_N-METHYLTRANSFERASE-RELATED"/>
    <property type="match status" value="1"/>
</dbReference>
<dbReference type="GO" id="GO:0005886">
    <property type="term" value="C:plasma membrane"/>
    <property type="evidence" value="ECO:0007669"/>
    <property type="project" value="TreeGrafter"/>
</dbReference>
<evidence type="ECO:0000313" key="4">
    <source>
        <dbReference type="EMBL" id="PVG82883.1"/>
    </source>
</evidence>
<evidence type="ECO:0000313" key="5">
    <source>
        <dbReference type="Proteomes" id="UP000246018"/>
    </source>
</evidence>
<evidence type="ECO:0000259" key="3">
    <source>
        <dbReference type="Pfam" id="PF01478"/>
    </source>
</evidence>
<comment type="similarity">
    <text evidence="1">Belongs to the peptidase A24 family.</text>
</comment>
<reference evidence="4 5" key="1">
    <citation type="submission" date="2018-04" db="EMBL/GenBank/DDBJ databases">
        <title>Genome of Nocardioides gansuensis WSJ-1.</title>
        <authorList>
            <person name="Wu S."/>
            <person name="Wang G."/>
        </authorList>
    </citation>
    <scope>NUCLEOTIDE SEQUENCE [LARGE SCALE GENOMIC DNA]</scope>
    <source>
        <strain evidence="4 5">WSJ-1</strain>
    </source>
</reference>
<organism evidence="4 5">
    <name type="scientific">Nocardioides gansuensis</name>
    <dbReference type="NCBI Taxonomy" id="2138300"/>
    <lineage>
        <taxon>Bacteria</taxon>
        <taxon>Bacillati</taxon>
        <taxon>Actinomycetota</taxon>
        <taxon>Actinomycetes</taxon>
        <taxon>Propionibacteriales</taxon>
        <taxon>Nocardioidaceae</taxon>
        <taxon>Nocardioides</taxon>
    </lineage>
</organism>
<comment type="caution">
    <text evidence="4">The sequence shown here is derived from an EMBL/GenBank/DDBJ whole genome shotgun (WGS) entry which is preliminary data.</text>
</comment>
<keyword evidence="2" id="KW-1133">Transmembrane helix</keyword>
<gene>
    <name evidence="4" type="ORF">DDE18_11055</name>
</gene>
<dbReference type="PANTHER" id="PTHR30487">
    <property type="entry name" value="TYPE 4 PREPILIN-LIKE PROTEINS LEADER PEPTIDE-PROCESSING ENZYME"/>
    <property type="match status" value="1"/>
</dbReference>
<dbReference type="InterPro" id="IPR000045">
    <property type="entry name" value="Prepilin_IV_endopep_pep"/>
</dbReference>
<dbReference type="Proteomes" id="UP000246018">
    <property type="component" value="Unassembled WGS sequence"/>
</dbReference>
<dbReference type="Pfam" id="PF01478">
    <property type="entry name" value="Peptidase_A24"/>
    <property type="match status" value="1"/>
</dbReference>
<feature type="domain" description="Prepilin type IV endopeptidase peptidase" evidence="3">
    <location>
        <begin position="107"/>
        <end position="210"/>
    </location>
</feature>
<keyword evidence="5" id="KW-1185">Reference proteome</keyword>
<keyword evidence="2" id="KW-0472">Membrane</keyword>
<proteinExistence type="inferred from homology"/>
<dbReference type="GO" id="GO:0004190">
    <property type="term" value="F:aspartic-type endopeptidase activity"/>
    <property type="evidence" value="ECO:0007669"/>
    <property type="project" value="InterPro"/>
</dbReference>
<feature type="transmembrane region" description="Helical" evidence="2">
    <location>
        <begin position="228"/>
        <end position="248"/>
    </location>
</feature>
<sequence>MTQELVAALAAAAVCGLGGAWVPTLVGRLPEPDSEPDASLDAGAAAIEADAPDDPYGPKEPYADIARLPGLAWKTALAAAVAGALVGAVVGLDWPLLVALPVVPVGVALAVIDWRTHLLPTRLIAPTYGVVVAAVVAAGLLSGDTAAIWRAGIGWLLAGGFFFLLWFLHPRGMGYGDVRLSGVLGLVLGYLGWGQLAVGLWAGFLLGGVGGLLVKRLRRRGPGYNPPFGPWMLVGALAGVALGAQVWASTYG</sequence>
<dbReference type="InterPro" id="IPR050882">
    <property type="entry name" value="Prepilin_peptidase/N-MTase"/>
</dbReference>
<dbReference type="RefSeq" id="WP_116572314.1">
    <property type="nucleotide sequence ID" value="NZ_QDGZ01000004.1"/>
</dbReference>
<protein>
    <submittedName>
        <fullName evidence="4">Prepilin peptidase</fullName>
    </submittedName>
</protein>
<feature type="transmembrane region" description="Helical" evidence="2">
    <location>
        <begin position="147"/>
        <end position="168"/>
    </location>
</feature>
<name>A0A2T8FB05_9ACTN</name>